<name>A0ABX4BYI2_FLAHY</name>
<reference evidence="1 2" key="1">
    <citation type="submission" date="2016-11" db="EMBL/GenBank/DDBJ databases">
        <title>Whole genomes of Flavobacteriaceae.</title>
        <authorList>
            <person name="Stine C."/>
            <person name="Li C."/>
            <person name="Tadesse D."/>
        </authorList>
    </citation>
    <scope>NUCLEOTIDE SEQUENCE [LARGE SCALE GENOMIC DNA]</scope>
    <source>
        <strain evidence="1 2">ATCC 29551</strain>
    </source>
</reference>
<gene>
    <name evidence="1" type="ORF">B0A62_25125</name>
</gene>
<dbReference type="RefSeq" id="WP_051885725.1">
    <property type="nucleotide sequence ID" value="NZ_JBEWQG010000038.1"/>
</dbReference>
<accession>A0ABX4BYI2</accession>
<dbReference type="EMBL" id="MUGY01000071">
    <property type="protein sequence ID" value="OXA84485.1"/>
    <property type="molecule type" value="Genomic_DNA"/>
</dbReference>
<dbReference type="Proteomes" id="UP000198424">
    <property type="component" value="Unassembled WGS sequence"/>
</dbReference>
<sequence length="128" mass="14941">MKLIYNLLFCLIFINCISQNKKISNCGTEDLAIQTISKLKEVQLQQKYIDSISNHTKGVSYMTDEKIIKNKAFFEVATGYNGELRWETYYIFYVNKKNCDDIYVNEVVSGDIISIAQWRKLEAKKAKY</sequence>
<comment type="caution">
    <text evidence="1">The sequence shown here is derived from an EMBL/GenBank/DDBJ whole genome shotgun (WGS) entry which is preliminary data.</text>
</comment>
<evidence type="ECO:0000313" key="1">
    <source>
        <dbReference type="EMBL" id="OXA84485.1"/>
    </source>
</evidence>
<protein>
    <recommendedName>
        <fullName evidence="3">DUF4430 domain-containing protein</fullName>
    </recommendedName>
</protein>
<keyword evidence="2" id="KW-1185">Reference proteome</keyword>
<organism evidence="1 2">
    <name type="scientific">Flavobacterium hydatis</name>
    <name type="common">Cytophaga aquatilis</name>
    <dbReference type="NCBI Taxonomy" id="991"/>
    <lineage>
        <taxon>Bacteria</taxon>
        <taxon>Pseudomonadati</taxon>
        <taxon>Bacteroidota</taxon>
        <taxon>Flavobacteriia</taxon>
        <taxon>Flavobacteriales</taxon>
        <taxon>Flavobacteriaceae</taxon>
        <taxon>Flavobacterium</taxon>
    </lineage>
</organism>
<evidence type="ECO:0000313" key="2">
    <source>
        <dbReference type="Proteomes" id="UP000198424"/>
    </source>
</evidence>
<proteinExistence type="predicted"/>
<evidence type="ECO:0008006" key="3">
    <source>
        <dbReference type="Google" id="ProtNLM"/>
    </source>
</evidence>